<name>A0A4U0WY39_9PEZI</name>
<accession>A0A4U0WY39</accession>
<protein>
    <submittedName>
        <fullName evidence="2">Uncharacterized protein</fullName>
    </submittedName>
</protein>
<feature type="compositionally biased region" description="Low complexity" evidence="1">
    <location>
        <begin position="52"/>
        <end position="69"/>
    </location>
</feature>
<dbReference type="EMBL" id="NAJQ01000489">
    <property type="protein sequence ID" value="TKA68720.1"/>
    <property type="molecule type" value="Genomic_DNA"/>
</dbReference>
<evidence type="ECO:0000256" key="1">
    <source>
        <dbReference type="SAM" id="MobiDB-lite"/>
    </source>
</evidence>
<feature type="region of interest" description="Disordered" evidence="1">
    <location>
        <begin position="1"/>
        <end position="31"/>
    </location>
</feature>
<evidence type="ECO:0000313" key="2">
    <source>
        <dbReference type="EMBL" id="TKA68720.1"/>
    </source>
</evidence>
<proteinExistence type="predicted"/>
<organism evidence="2 3">
    <name type="scientific">Friedmanniomyces simplex</name>
    <dbReference type="NCBI Taxonomy" id="329884"/>
    <lineage>
        <taxon>Eukaryota</taxon>
        <taxon>Fungi</taxon>
        <taxon>Dikarya</taxon>
        <taxon>Ascomycota</taxon>
        <taxon>Pezizomycotina</taxon>
        <taxon>Dothideomycetes</taxon>
        <taxon>Dothideomycetidae</taxon>
        <taxon>Mycosphaerellales</taxon>
        <taxon>Teratosphaeriaceae</taxon>
        <taxon>Friedmanniomyces</taxon>
    </lineage>
</organism>
<keyword evidence="3" id="KW-1185">Reference proteome</keyword>
<reference evidence="2 3" key="1">
    <citation type="submission" date="2017-03" db="EMBL/GenBank/DDBJ databases">
        <title>Genomes of endolithic fungi from Antarctica.</title>
        <authorList>
            <person name="Coleine C."/>
            <person name="Masonjones S."/>
            <person name="Stajich J.E."/>
        </authorList>
    </citation>
    <scope>NUCLEOTIDE SEQUENCE [LARGE SCALE GENOMIC DNA]</scope>
    <source>
        <strain evidence="2 3">CCFEE 5184</strain>
    </source>
</reference>
<sequence length="108" mass="11505">MATSSTTLKRSPLTQATVTPPALNRQNSHNAQACATANATAVLTSLRTKTGSRSSSPKASPVSSPSDSPQMDRRTSWEDCRCQRDGYISFPDFDQLKAKAEGRCGAGQ</sequence>
<feature type="region of interest" description="Disordered" evidence="1">
    <location>
        <begin position="45"/>
        <end position="77"/>
    </location>
</feature>
<evidence type="ECO:0000313" key="3">
    <source>
        <dbReference type="Proteomes" id="UP000309340"/>
    </source>
</evidence>
<dbReference type="AlphaFoldDB" id="A0A4U0WY39"/>
<dbReference type="OrthoDB" id="3939413at2759"/>
<comment type="caution">
    <text evidence="2">The sequence shown here is derived from an EMBL/GenBank/DDBJ whole genome shotgun (WGS) entry which is preliminary data.</text>
</comment>
<dbReference type="Proteomes" id="UP000309340">
    <property type="component" value="Unassembled WGS sequence"/>
</dbReference>
<feature type="compositionally biased region" description="Polar residues" evidence="1">
    <location>
        <begin position="1"/>
        <end position="29"/>
    </location>
</feature>
<gene>
    <name evidence="2" type="ORF">B0A55_09331</name>
</gene>